<organism evidence="1 2">
    <name type="scientific">Clavelina lepadiformis</name>
    <name type="common">Light-bulb sea squirt</name>
    <name type="synonym">Ascidia lepadiformis</name>
    <dbReference type="NCBI Taxonomy" id="159417"/>
    <lineage>
        <taxon>Eukaryota</taxon>
        <taxon>Metazoa</taxon>
        <taxon>Chordata</taxon>
        <taxon>Tunicata</taxon>
        <taxon>Ascidiacea</taxon>
        <taxon>Aplousobranchia</taxon>
        <taxon>Clavelinidae</taxon>
        <taxon>Clavelina</taxon>
    </lineage>
</organism>
<protein>
    <submittedName>
        <fullName evidence="1">Uncharacterized protein</fullName>
    </submittedName>
</protein>
<sequence>MSLKEQVIYSDSYLANPHYEFNHVILDMPPKRYEAKAVGESRDSVDSQSYLLENSHQKSNTRFLSACPFLCLHFMGYFCGRKSTSCEQERSRLGKKEQPLITNQQEKILLRGKPDGKEKSRIMATTNEQIHDLHEDRSKSKKLINGDDYYTVDFETTETSYALSLATCTTKKTQAN</sequence>
<keyword evidence="2" id="KW-1185">Reference proteome</keyword>
<evidence type="ECO:0000313" key="2">
    <source>
        <dbReference type="Proteomes" id="UP001642483"/>
    </source>
</evidence>
<reference evidence="1 2" key="1">
    <citation type="submission" date="2024-02" db="EMBL/GenBank/DDBJ databases">
        <authorList>
            <person name="Daric V."/>
            <person name="Darras S."/>
        </authorList>
    </citation>
    <scope>NUCLEOTIDE SEQUENCE [LARGE SCALE GENOMIC DNA]</scope>
</reference>
<dbReference type="EMBL" id="CAWYQH010000112">
    <property type="protein sequence ID" value="CAK8690038.1"/>
    <property type="molecule type" value="Genomic_DNA"/>
</dbReference>
<proteinExistence type="predicted"/>
<dbReference type="Proteomes" id="UP001642483">
    <property type="component" value="Unassembled WGS sequence"/>
</dbReference>
<name>A0ABP0GE29_CLALP</name>
<comment type="caution">
    <text evidence="1">The sequence shown here is derived from an EMBL/GenBank/DDBJ whole genome shotgun (WGS) entry which is preliminary data.</text>
</comment>
<evidence type="ECO:0000313" key="1">
    <source>
        <dbReference type="EMBL" id="CAK8690038.1"/>
    </source>
</evidence>
<gene>
    <name evidence="1" type="ORF">CVLEPA_LOCUS22683</name>
</gene>
<accession>A0ABP0GE29</accession>